<dbReference type="InterPro" id="IPR036991">
    <property type="entry name" value="Fe_hydrogenase_ssu_sf"/>
</dbReference>
<dbReference type="PROSITE" id="PS51085">
    <property type="entry name" value="2FE2S_FER_2"/>
    <property type="match status" value="1"/>
</dbReference>
<dbReference type="Gene3D" id="3.30.70.20">
    <property type="match status" value="1"/>
</dbReference>
<gene>
    <name evidence="9" type="ORF">MUN46_005540</name>
</gene>
<dbReference type="Pfam" id="PF02256">
    <property type="entry name" value="Fe_hyd_SSU"/>
    <property type="match status" value="1"/>
</dbReference>
<feature type="domain" description="4Fe-4S ferredoxin-type" evidence="7">
    <location>
        <begin position="188"/>
        <end position="217"/>
    </location>
</feature>
<name>A0ABT7IM09_9BURK</name>
<dbReference type="NCBIfam" id="TIGR02512">
    <property type="entry name" value="FeFe_hydrog_A"/>
    <property type="match status" value="1"/>
</dbReference>
<dbReference type="InterPro" id="IPR017896">
    <property type="entry name" value="4Fe4S_Fe-S-bd"/>
</dbReference>
<feature type="domain" description="4Fe-4S His(Cys)3-ligated-type" evidence="8">
    <location>
        <begin position="84"/>
        <end position="123"/>
    </location>
</feature>
<evidence type="ECO:0000256" key="1">
    <source>
        <dbReference type="ARBA" id="ARBA00005404"/>
    </source>
</evidence>
<dbReference type="Pfam" id="PF02906">
    <property type="entry name" value="Fe_hyd_lg_C"/>
    <property type="match status" value="1"/>
</dbReference>
<sequence>MMKAWINNQEVEFTEGESILQVAKKAGIFIPTLCAFLPLNHTPGTCRVCLVEIEDKSAPGGTRVVTSCTTPMLEGMRVMTRTRRVRRMQRLQMAWIFADHDQDCASCVRYGNCELQDVAMYVGLKHNTCNGRFTTPRPFDLTQNGLLRDVNKCIRCGRCVEVCRQVQGISALTIDDISTHCGVGIAHAKTWAESPYCVQCGQCTMVCPTGALGEHDQGETAIDWFEDPEIKTVVAFAPAARVTVGDAFGMAPGANAEGQMVTAIKRLGADYVCDINWAADVTIMEEGTEFIERLSSGGQLPMMTSCCSGWVNYVEKHHPEFRQNLSTTRSPQGIFGALAKTWFAREHGLDPEKLRFISIMPCTAKKDEAARPQLSRNGMPDTDLVLTVREFARLLFQHGIQLDRLPSTPFDSPFMSQNTGAGAIFGTTGGVMEAALRTVYRKVNGRELDSVDFIPVRGMEAVKEAKVDLGKFGPVKVAVVHGLRNAEKVLSDIDSGRSDYKFVEVMACPGGCIDGGGTIRIKNSYLSRSKARMASIYKIDQHRKLRRSHENPDVIRLYDQYLGEPGSEVAHELLHTVYRNRKKDPPTETITEIWKKVKLG</sequence>
<dbReference type="InterPro" id="IPR017900">
    <property type="entry name" value="4Fe4S_Fe_S_CS"/>
</dbReference>
<accession>A0ABT7IM09</accession>
<dbReference type="InterPro" id="IPR009016">
    <property type="entry name" value="Fe_hydrogenase"/>
</dbReference>
<keyword evidence="4" id="KW-0408">Iron</keyword>
<dbReference type="SUPFAM" id="SSF54292">
    <property type="entry name" value="2Fe-2S ferredoxin-like"/>
    <property type="match status" value="1"/>
</dbReference>
<evidence type="ECO:0000256" key="4">
    <source>
        <dbReference type="ARBA" id="ARBA00023004"/>
    </source>
</evidence>
<dbReference type="Proteomes" id="UP001165481">
    <property type="component" value="Unassembled WGS sequence"/>
</dbReference>
<dbReference type="Pfam" id="PF10588">
    <property type="entry name" value="NADH-G_4Fe-4S_3"/>
    <property type="match status" value="1"/>
</dbReference>
<dbReference type="InterPro" id="IPR036010">
    <property type="entry name" value="2Fe-2S_ferredoxin-like_sf"/>
</dbReference>
<dbReference type="Pfam" id="PF13510">
    <property type="entry name" value="Fer2_4"/>
    <property type="match status" value="1"/>
</dbReference>
<dbReference type="EMBL" id="JAKZJU020000001">
    <property type="protein sequence ID" value="MDL2059394.1"/>
    <property type="molecule type" value="Genomic_DNA"/>
</dbReference>
<dbReference type="RefSeq" id="WP_243376649.1">
    <property type="nucleotide sequence ID" value="NZ_JAKZJU020000001.1"/>
</dbReference>
<evidence type="ECO:0000259" key="8">
    <source>
        <dbReference type="PROSITE" id="PS51839"/>
    </source>
</evidence>
<proteinExistence type="inferred from homology"/>
<dbReference type="Gene3D" id="3.40.50.1780">
    <property type="match status" value="1"/>
</dbReference>
<evidence type="ECO:0000256" key="3">
    <source>
        <dbReference type="ARBA" id="ARBA00022723"/>
    </source>
</evidence>
<protein>
    <submittedName>
        <fullName evidence="9">[FeFe] hydrogenase, group A</fullName>
    </submittedName>
</protein>
<feature type="domain" description="4Fe-4S ferredoxin-type" evidence="7">
    <location>
        <begin position="144"/>
        <end position="174"/>
    </location>
</feature>
<keyword evidence="2" id="KW-0004">4Fe-4S</keyword>
<evidence type="ECO:0000256" key="5">
    <source>
        <dbReference type="ARBA" id="ARBA00023014"/>
    </source>
</evidence>
<evidence type="ECO:0000259" key="7">
    <source>
        <dbReference type="PROSITE" id="PS51379"/>
    </source>
</evidence>
<comment type="similarity">
    <text evidence="1">Belongs to the complex I 75 kDa subunit family.</text>
</comment>
<dbReference type="Pfam" id="PF12838">
    <property type="entry name" value="Fer4_7"/>
    <property type="match status" value="1"/>
</dbReference>
<dbReference type="Gene3D" id="3.40.950.10">
    <property type="entry name" value="Fe-only Hydrogenase (Larger Subunit), Chain L, domain 3"/>
    <property type="match status" value="1"/>
</dbReference>
<dbReference type="SMART" id="SM00929">
    <property type="entry name" value="NADH-G_4Fe-4S_3"/>
    <property type="match status" value="1"/>
</dbReference>
<dbReference type="PANTHER" id="PTHR11615">
    <property type="entry name" value="NITRATE, FORMATE, IRON DEHYDROGENASE"/>
    <property type="match status" value="1"/>
</dbReference>
<dbReference type="Gene3D" id="4.10.260.20">
    <property type="entry name" value="Iron hydrogenase, small subunit"/>
    <property type="match status" value="1"/>
</dbReference>
<dbReference type="PROSITE" id="PS51379">
    <property type="entry name" value="4FE4S_FER_2"/>
    <property type="match status" value="2"/>
</dbReference>
<dbReference type="InterPro" id="IPR001041">
    <property type="entry name" value="2Fe-2S_ferredoxin-type"/>
</dbReference>
<comment type="caution">
    <text evidence="9">The sequence shown here is derived from an EMBL/GenBank/DDBJ whole genome shotgun (WGS) entry which is preliminary data.</text>
</comment>
<reference evidence="9" key="1">
    <citation type="submission" date="2023-03" db="EMBL/GenBank/DDBJ databases">
        <title>Mesosutterella sp. nov. isolated from porcine feces.</title>
        <authorList>
            <person name="Yu S."/>
        </authorList>
    </citation>
    <scope>NUCLEOTIDE SEQUENCE</scope>
    <source>
        <strain evidence="9">AGMB02718</strain>
    </source>
</reference>
<evidence type="ECO:0000313" key="10">
    <source>
        <dbReference type="Proteomes" id="UP001165481"/>
    </source>
</evidence>
<keyword evidence="10" id="KW-1185">Reference proteome</keyword>
<dbReference type="SUPFAM" id="SSF54862">
    <property type="entry name" value="4Fe-4S ferredoxins"/>
    <property type="match status" value="1"/>
</dbReference>
<dbReference type="InterPro" id="IPR004108">
    <property type="entry name" value="Fe_hydrogenase_lsu_C"/>
</dbReference>
<dbReference type="SMART" id="SM00902">
    <property type="entry name" value="Fe_hyd_SSU"/>
    <property type="match status" value="1"/>
</dbReference>
<organism evidence="9 10">
    <name type="scientific">Mesosutterella faecium</name>
    <dbReference type="NCBI Taxonomy" id="2925194"/>
    <lineage>
        <taxon>Bacteria</taxon>
        <taxon>Pseudomonadati</taxon>
        <taxon>Pseudomonadota</taxon>
        <taxon>Betaproteobacteria</taxon>
        <taxon>Burkholderiales</taxon>
        <taxon>Sutterellaceae</taxon>
        <taxon>Mesosutterella</taxon>
    </lineage>
</organism>
<dbReference type="SUPFAM" id="SSF53920">
    <property type="entry name" value="Fe-only hydrogenase"/>
    <property type="match status" value="1"/>
</dbReference>
<keyword evidence="3" id="KW-0479">Metal-binding</keyword>
<evidence type="ECO:0000313" key="9">
    <source>
        <dbReference type="EMBL" id="MDL2059394.1"/>
    </source>
</evidence>
<evidence type="ECO:0000259" key="6">
    <source>
        <dbReference type="PROSITE" id="PS51085"/>
    </source>
</evidence>
<dbReference type="CDD" id="cd00207">
    <property type="entry name" value="fer2"/>
    <property type="match status" value="1"/>
</dbReference>
<evidence type="ECO:0000256" key="2">
    <source>
        <dbReference type="ARBA" id="ARBA00022485"/>
    </source>
</evidence>
<dbReference type="InterPro" id="IPR003149">
    <property type="entry name" value="Fe_hydrogenase_ssu"/>
</dbReference>
<dbReference type="InterPro" id="IPR050340">
    <property type="entry name" value="Cytosolic_Fe-S_CAF"/>
</dbReference>
<dbReference type="Gene3D" id="3.10.20.740">
    <property type="match status" value="1"/>
</dbReference>
<dbReference type="InterPro" id="IPR019574">
    <property type="entry name" value="NADH_UbQ_OxRdtase_Gsu_4Fe4S-bd"/>
</dbReference>
<dbReference type="PROSITE" id="PS00198">
    <property type="entry name" value="4FE4S_FER_1"/>
    <property type="match status" value="1"/>
</dbReference>
<dbReference type="PROSITE" id="PS51839">
    <property type="entry name" value="4FE4S_HC3"/>
    <property type="match status" value="1"/>
</dbReference>
<dbReference type="InterPro" id="IPR013352">
    <property type="entry name" value="Fe_hydrogenase_subset"/>
</dbReference>
<keyword evidence="5" id="KW-0411">Iron-sulfur</keyword>
<feature type="domain" description="2Fe-2S ferredoxin-type" evidence="6">
    <location>
        <begin position="1"/>
        <end position="84"/>
    </location>
</feature>